<reference evidence="3" key="1">
    <citation type="submission" date="2024-10" db="EMBL/GenBank/DDBJ databases">
        <authorList>
            <person name="Ryan C."/>
        </authorList>
    </citation>
    <scope>NUCLEOTIDE SEQUENCE [LARGE SCALE GENOMIC DNA]</scope>
</reference>
<dbReference type="InterPro" id="IPR055312">
    <property type="entry name" value="FBL15-like"/>
</dbReference>
<organism evidence="3 4">
    <name type="scientific">Urochloa decumbens</name>
    <dbReference type="NCBI Taxonomy" id="240449"/>
    <lineage>
        <taxon>Eukaryota</taxon>
        <taxon>Viridiplantae</taxon>
        <taxon>Streptophyta</taxon>
        <taxon>Embryophyta</taxon>
        <taxon>Tracheophyta</taxon>
        <taxon>Spermatophyta</taxon>
        <taxon>Magnoliopsida</taxon>
        <taxon>Liliopsida</taxon>
        <taxon>Poales</taxon>
        <taxon>Poaceae</taxon>
        <taxon>PACMAD clade</taxon>
        <taxon>Panicoideae</taxon>
        <taxon>Panicodae</taxon>
        <taxon>Paniceae</taxon>
        <taxon>Melinidinae</taxon>
        <taxon>Urochloa</taxon>
    </lineage>
</organism>
<evidence type="ECO:0000313" key="4">
    <source>
        <dbReference type="Proteomes" id="UP001497457"/>
    </source>
</evidence>
<dbReference type="CDD" id="cd22160">
    <property type="entry name" value="F-box_AtFBL13-like"/>
    <property type="match status" value="1"/>
</dbReference>
<name>A0ABC9BP67_9POAL</name>
<dbReference type="InterPro" id="IPR001810">
    <property type="entry name" value="F-box_dom"/>
</dbReference>
<keyword evidence="4" id="KW-1185">Reference proteome</keyword>
<sequence length="475" mass="53112">MLGEDQRRCSSGEDRISGLPDELLHDILVRLRSTRAAARTSLLSRRWRHVWAHLPELVLNEGGPDAPPPPQRASFKKTVNAAIDACLAPTLERLSITLSPLVPARRVTKWLRFASQRVVGTLSLSLVSPHDNGEESEIELPACTGAKSVNLDLPDQWRLRVPSSGLFTALTSLSICYARMEGSELTALVCTQCPRLRTLSLFTPLVGTTDFTIRSDSLLSVWLCLDNTRRLEIVAPRLEELCLSDAIEARISAPKLGKLAWDGDVYDPCRHHFVDVCRRLEQLDIGIGRTQSGVASLMQQFDEVDELEMTIYILQGIAGYESFLNETNNMPSCKTLSISLAWNDHGLTPAMLHLLKSCNSIRTLSVLLHGSYDNLESPCPSSCPCRFEESRRIDNVSLNSLQEIEITPDTSSHSDFEFIEHLSRCNAPVLKKLVINCSFPDDPPPTKETCEKIRNMCRPNIDVEFLVKGRVRLDW</sequence>
<feature type="domain" description="F-box" evidence="1">
    <location>
        <begin position="16"/>
        <end position="55"/>
    </location>
</feature>
<feature type="domain" description="F-box/LRR-repeat protein 15/At3g58940/PEG3-like LRR" evidence="2">
    <location>
        <begin position="108"/>
        <end position="248"/>
    </location>
</feature>
<evidence type="ECO:0000259" key="2">
    <source>
        <dbReference type="Pfam" id="PF24758"/>
    </source>
</evidence>
<dbReference type="Proteomes" id="UP001497457">
    <property type="component" value="Chromosome 27b"/>
</dbReference>
<dbReference type="SUPFAM" id="SSF81383">
    <property type="entry name" value="F-box domain"/>
    <property type="match status" value="1"/>
</dbReference>
<dbReference type="EMBL" id="OZ075137">
    <property type="protein sequence ID" value="CAL5005200.1"/>
    <property type="molecule type" value="Genomic_DNA"/>
</dbReference>
<dbReference type="Pfam" id="PF24758">
    <property type="entry name" value="LRR_At5g56370"/>
    <property type="match status" value="1"/>
</dbReference>
<evidence type="ECO:0008006" key="5">
    <source>
        <dbReference type="Google" id="ProtNLM"/>
    </source>
</evidence>
<evidence type="ECO:0000313" key="3">
    <source>
        <dbReference type="EMBL" id="CAL5005200.1"/>
    </source>
</evidence>
<dbReference type="InterPro" id="IPR055411">
    <property type="entry name" value="LRR_FXL15/At3g58940/PEG3-like"/>
</dbReference>
<dbReference type="InterPro" id="IPR036047">
    <property type="entry name" value="F-box-like_dom_sf"/>
</dbReference>
<protein>
    <recommendedName>
        <fullName evidence="5">F-box domain-containing protein</fullName>
    </recommendedName>
</protein>
<dbReference type="AlphaFoldDB" id="A0ABC9BP67"/>
<dbReference type="InterPro" id="IPR032675">
    <property type="entry name" value="LRR_dom_sf"/>
</dbReference>
<gene>
    <name evidence="3" type="ORF">URODEC1_LOCUS67325</name>
</gene>
<dbReference type="Pfam" id="PF00646">
    <property type="entry name" value="F-box"/>
    <property type="match status" value="1"/>
</dbReference>
<dbReference type="Gene3D" id="3.80.10.10">
    <property type="entry name" value="Ribonuclease Inhibitor"/>
    <property type="match status" value="1"/>
</dbReference>
<dbReference type="PANTHER" id="PTHR34709">
    <property type="entry name" value="OS10G0396666 PROTEIN"/>
    <property type="match status" value="1"/>
</dbReference>
<dbReference type="PANTHER" id="PTHR34709:SF68">
    <property type="entry name" value="OS07G0550432 PROTEIN"/>
    <property type="match status" value="1"/>
</dbReference>
<dbReference type="Gene3D" id="1.20.1280.50">
    <property type="match status" value="1"/>
</dbReference>
<proteinExistence type="predicted"/>
<dbReference type="InterPro" id="IPR053781">
    <property type="entry name" value="F-box_AtFBL13-like"/>
</dbReference>
<evidence type="ECO:0000259" key="1">
    <source>
        <dbReference type="Pfam" id="PF00646"/>
    </source>
</evidence>
<accession>A0ABC9BP67</accession>